<dbReference type="GeneID" id="84211789"/>
<gene>
    <name evidence="1" type="ORF">F960_00264</name>
</gene>
<dbReference type="EMBL" id="APPN01000020">
    <property type="protein sequence ID" value="ENV35492.1"/>
    <property type="molecule type" value="Genomic_DNA"/>
</dbReference>
<organism evidence="1 2">
    <name type="scientific">Acinetobacter gerneri DSM 14967 = CIP 107464 = MTCC 9824</name>
    <dbReference type="NCBI Taxonomy" id="1120926"/>
    <lineage>
        <taxon>Bacteria</taxon>
        <taxon>Pseudomonadati</taxon>
        <taxon>Pseudomonadota</taxon>
        <taxon>Gammaproteobacteria</taxon>
        <taxon>Moraxellales</taxon>
        <taxon>Moraxellaceae</taxon>
        <taxon>Acinetobacter</taxon>
    </lineage>
</organism>
<protein>
    <submittedName>
        <fullName evidence="1">Uncharacterized protein</fullName>
    </submittedName>
</protein>
<dbReference type="PATRIC" id="fig|1120926.3.peg.249"/>
<dbReference type="RefSeq" id="WP_004871884.1">
    <property type="nucleotide sequence ID" value="NZ_ASYY01000091.1"/>
</dbReference>
<dbReference type="Proteomes" id="UP000013117">
    <property type="component" value="Unassembled WGS sequence"/>
</dbReference>
<name>N8YFB2_9GAMM</name>
<sequence length="136" mass="15954">MSDQEFEQAKAEVKARAKEVHDAARIIAADGKTINKYWLEDVGDTTKNWEKCTIKFRAKDNGRNYMEWVDIKLDDGTLILSTHYHTNDGFDVYTFRNGAWVDRFINYSKVDVIAELERQKQEELQQRLKPFSAIDF</sequence>
<proteinExistence type="predicted"/>
<keyword evidence="2" id="KW-1185">Reference proteome</keyword>
<dbReference type="STRING" id="202952.GCA_000747725_00561"/>
<accession>N8YFB2</accession>
<dbReference type="HOGENOM" id="CLU_1700450_0_0_6"/>
<evidence type="ECO:0000313" key="2">
    <source>
        <dbReference type="Proteomes" id="UP000013117"/>
    </source>
</evidence>
<evidence type="ECO:0000313" key="1">
    <source>
        <dbReference type="EMBL" id="ENV35492.1"/>
    </source>
</evidence>
<comment type="caution">
    <text evidence="1">The sequence shown here is derived from an EMBL/GenBank/DDBJ whole genome shotgun (WGS) entry which is preliminary data.</text>
</comment>
<dbReference type="AlphaFoldDB" id="N8YFB2"/>
<reference evidence="1 2" key="1">
    <citation type="submission" date="2013-02" db="EMBL/GenBank/DDBJ databases">
        <title>The Genome Sequence of Acinetobacter gerneri CIP 107464.</title>
        <authorList>
            <consortium name="The Broad Institute Genome Sequencing Platform"/>
            <consortium name="The Broad Institute Genome Sequencing Center for Infectious Disease"/>
            <person name="Cerqueira G."/>
            <person name="Feldgarden M."/>
            <person name="Courvalin P."/>
            <person name="Perichon B."/>
            <person name="Grillot-Courvalin C."/>
            <person name="Clermont D."/>
            <person name="Rocha E."/>
            <person name="Yoon E.-J."/>
            <person name="Nemec A."/>
            <person name="Walker B."/>
            <person name="Young S.K."/>
            <person name="Zeng Q."/>
            <person name="Gargeya S."/>
            <person name="Fitzgerald M."/>
            <person name="Haas B."/>
            <person name="Abouelleil A."/>
            <person name="Alvarado L."/>
            <person name="Arachchi H.M."/>
            <person name="Berlin A.M."/>
            <person name="Chapman S.B."/>
            <person name="Dewar J."/>
            <person name="Goldberg J."/>
            <person name="Griggs A."/>
            <person name="Gujja S."/>
            <person name="Hansen M."/>
            <person name="Howarth C."/>
            <person name="Imamovic A."/>
            <person name="Larimer J."/>
            <person name="McCowan C."/>
            <person name="Murphy C."/>
            <person name="Neiman D."/>
            <person name="Pearson M."/>
            <person name="Priest M."/>
            <person name="Roberts A."/>
            <person name="Saif S."/>
            <person name="Shea T."/>
            <person name="Sisk P."/>
            <person name="Sykes S."/>
            <person name="Wortman J."/>
            <person name="Nusbaum C."/>
            <person name="Birren B."/>
        </authorList>
    </citation>
    <scope>NUCLEOTIDE SEQUENCE [LARGE SCALE GENOMIC DNA]</scope>
    <source>
        <strain evidence="1 2">CIP 107464</strain>
    </source>
</reference>